<sequence>MEALLRKLQEEGVYYVAQVDDAEGVSYATVELEGELFMYAFSSAEAARPLAEAVGGRVHWHPVLLEVFEAFPEELAGLVVDVDLETGEGWLLRPDEVS</sequence>
<accession>A0A511RL38</accession>
<dbReference type="EMBL" id="BJXN01000005">
    <property type="protein sequence ID" value="GEM89526.1"/>
    <property type="molecule type" value="Genomic_DNA"/>
</dbReference>
<gene>
    <name evidence="1" type="ORF">ODE01S_09600</name>
</gene>
<evidence type="ECO:0000313" key="1">
    <source>
        <dbReference type="EMBL" id="GEM89526.1"/>
    </source>
</evidence>
<reference evidence="1 2" key="1">
    <citation type="submission" date="2019-07" db="EMBL/GenBank/DDBJ databases">
        <title>Whole genome shotgun sequence of Oceanithermus desulfurans NBRC 100063.</title>
        <authorList>
            <person name="Hosoyama A."/>
            <person name="Uohara A."/>
            <person name="Ohji S."/>
            <person name="Ichikawa N."/>
        </authorList>
    </citation>
    <scope>NUCLEOTIDE SEQUENCE [LARGE SCALE GENOMIC DNA]</scope>
    <source>
        <strain evidence="1 2">NBRC 100063</strain>
    </source>
</reference>
<dbReference type="AlphaFoldDB" id="A0A511RL38"/>
<comment type="caution">
    <text evidence="1">The sequence shown here is derived from an EMBL/GenBank/DDBJ whole genome shotgun (WGS) entry which is preliminary data.</text>
</comment>
<organism evidence="1 2">
    <name type="scientific">Oceanithermus desulfurans NBRC 100063</name>
    <dbReference type="NCBI Taxonomy" id="1227550"/>
    <lineage>
        <taxon>Bacteria</taxon>
        <taxon>Thermotogati</taxon>
        <taxon>Deinococcota</taxon>
        <taxon>Deinococci</taxon>
        <taxon>Thermales</taxon>
        <taxon>Thermaceae</taxon>
        <taxon>Oceanithermus</taxon>
    </lineage>
</organism>
<dbReference type="RefSeq" id="WP_147146419.1">
    <property type="nucleotide sequence ID" value="NZ_BJXN01000005.1"/>
</dbReference>
<proteinExistence type="predicted"/>
<dbReference type="Proteomes" id="UP000321827">
    <property type="component" value="Unassembled WGS sequence"/>
</dbReference>
<name>A0A511RL38_9DEIN</name>
<dbReference type="OrthoDB" id="9834922at2"/>
<protein>
    <submittedName>
        <fullName evidence="1">Uncharacterized protein</fullName>
    </submittedName>
</protein>
<evidence type="ECO:0000313" key="2">
    <source>
        <dbReference type="Proteomes" id="UP000321827"/>
    </source>
</evidence>